<dbReference type="Gene3D" id="3.30.565.10">
    <property type="entry name" value="Histidine kinase-like ATPase, C-terminal domain"/>
    <property type="match status" value="1"/>
</dbReference>
<dbReference type="SUPFAM" id="SSF47384">
    <property type="entry name" value="Homodimeric domain of signal transducing histidine kinase"/>
    <property type="match status" value="1"/>
</dbReference>
<sequence length="414" mass="46748">MQLVFDTIPHWVAWKDINSVFLGCNQSFADELNLSSPDEIVGKTNYDLHRSKEESYWFRMSDQRVMESGQAELHIVEQLRRPDGEQIWMDTSKLPLRDANGTIFGVLFVAEDITERQQAQQELKQQKQNLEQALVELQRTQMQLVQNEKMSALGNLVAGVAHEINNPIGFLSGNIQPALDYIKDIFSLIDLYQQEYSPPSPVIQQEMEAIELDYIREDLPKLVGSMREGVKRIRDVSTSLRTFSRADSDRPVACNIHDSIDSTIWILKHRLKASETCPEIQVIKEYGQLPLVECFVGQLNQVFMNILANAIDALEESSTGHNFADIPANLYQIRITTSLENNCVQIIIADNGKGINEEVKQKIFNHLFTTKAVGKGTGLGLAITRQIVEEVHGGKLSFHSVLGEGTKFIIRIPA</sequence>
<dbReference type="InterPro" id="IPR005467">
    <property type="entry name" value="His_kinase_dom"/>
</dbReference>
<dbReference type="InterPro" id="IPR000014">
    <property type="entry name" value="PAS"/>
</dbReference>
<dbReference type="InterPro" id="IPR003594">
    <property type="entry name" value="HATPase_dom"/>
</dbReference>
<evidence type="ECO:0000256" key="5">
    <source>
        <dbReference type="ARBA" id="ARBA00022741"/>
    </source>
</evidence>
<dbReference type="PROSITE" id="PS50109">
    <property type="entry name" value="HIS_KIN"/>
    <property type="match status" value="1"/>
</dbReference>
<dbReference type="SUPFAM" id="SSF55874">
    <property type="entry name" value="ATPase domain of HSP90 chaperone/DNA topoisomerase II/histidine kinase"/>
    <property type="match status" value="1"/>
</dbReference>
<evidence type="ECO:0000313" key="13">
    <source>
        <dbReference type="Proteomes" id="UP000623440"/>
    </source>
</evidence>
<dbReference type="InterPro" id="IPR036097">
    <property type="entry name" value="HisK_dim/P_sf"/>
</dbReference>
<dbReference type="InterPro" id="IPR035965">
    <property type="entry name" value="PAS-like_dom_sf"/>
</dbReference>
<dbReference type="Pfam" id="PF08448">
    <property type="entry name" value="PAS_4"/>
    <property type="match status" value="1"/>
</dbReference>
<keyword evidence="6 12" id="KW-0418">Kinase</keyword>
<evidence type="ECO:0000313" key="12">
    <source>
        <dbReference type="EMBL" id="MBD2536610.1"/>
    </source>
</evidence>
<organism evidence="12 13">
    <name type="scientific">Nostoc flagelliforme FACHB-838</name>
    <dbReference type="NCBI Taxonomy" id="2692904"/>
    <lineage>
        <taxon>Bacteria</taxon>
        <taxon>Bacillati</taxon>
        <taxon>Cyanobacteriota</taxon>
        <taxon>Cyanophyceae</taxon>
        <taxon>Nostocales</taxon>
        <taxon>Nostocaceae</taxon>
        <taxon>Nostoc</taxon>
    </lineage>
</organism>
<dbReference type="SUPFAM" id="SSF55785">
    <property type="entry name" value="PYP-like sensor domain (PAS domain)"/>
    <property type="match status" value="1"/>
</dbReference>
<evidence type="ECO:0000256" key="3">
    <source>
        <dbReference type="ARBA" id="ARBA00022553"/>
    </source>
</evidence>
<dbReference type="InterPro" id="IPR003661">
    <property type="entry name" value="HisK_dim/P_dom"/>
</dbReference>
<keyword evidence="5" id="KW-0547">Nucleotide-binding</keyword>
<dbReference type="SMART" id="SM00086">
    <property type="entry name" value="PAC"/>
    <property type="match status" value="1"/>
</dbReference>
<feature type="coiled-coil region" evidence="9">
    <location>
        <begin position="109"/>
        <end position="150"/>
    </location>
</feature>
<dbReference type="InterPro" id="IPR001610">
    <property type="entry name" value="PAC"/>
</dbReference>
<name>A0ABR8E7X1_9NOSO</name>
<dbReference type="EMBL" id="JACJSI010000506">
    <property type="protein sequence ID" value="MBD2536610.1"/>
    <property type="molecule type" value="Genomic_DNA"/>
</dbReference>
<dbReference type="InterPro" id="IPR036890">
    <property type="entry name" value="HATPase_C_sf"/>
</dbReference>
<dbReference type="SMART" id="SM00388">
    <property type="entry name" value="HisKA"/>
    <property type="match status" value="1"/>
</dbReference>
<evidence type="ECO:0000259" key="11">
    <source>
        <dbReference type="PROSITE" id="PS50113"/>
    </source>
</evidence>
<keyword evidence="7" id="KW-0067">ATP-binding</keyword>
<keyword evidence="9" id="KW-0175">Coiled coil</keyword>
<dbReference type="Pfam" id="PF02518">
    <property type="entry name" value="HATPase_c"/>
    <property type="match status" value="1"/>
</dbReference>
<evidence type="ECO:0000259" key="10">
    <source>
        <dbReference type="PROSITE" id="PS50109"/>
    </source>
</evidence>
<keyword evidence="13" id="KW-1185">Reference proteome</keyword>
<proteinExistence type="predicted"/>
<evidence type="ECO:0000256" key="7">
    <source>
        <dbReference type="ARBA" id="ARBA00022840"/>
    </source>
</evidence>
<dbReference type="NCBIfam" id="TIGR00229">
    <property type="entry name" value="sensory_box"/>
    <property type="match status" value="1"/>
</dbReference>
<dbReference type="Gene3D" id="3.30.450.20">
    <property type="entry name" value="PAS domain"/>
    <property type="match status" value="1"/>
</dbReference>
<dbReference type="CDD" id="cd00130">
    <property type="entry name" value="PAS"/>
    <property type="match status" value="1"/>
</dbReference>
<dbReference type="PRINTS" id="PR00344">
    <property type="entry name" value="BCTRLSENSOR"/>
</dbReference>
<evidence type="ECO:0000256" key="4">
    <source>
        <dbReference type="ARBA" id="ARBA00022679"/>
    </source>
</evidence>
<dbReference type="PANTHER" id="PTHR43065:SF46">
    <property type="entry name" value="C4-DICARBOXYLATE TRANSPORT SENSOR PROTEIN DCTB"/>
    <property type="match status" value="1"/>
</dbReference>
<comment type="catalytic activity">
    <reaction evidence="1">
        <text>ATP + protein L-histidine = ADP + protein N-phospho-L-histidine.</text>
        <dbReference type="EC" id="2.7.13.3"/>
    </reaction>
</comment>
<dbReference type="Gene3D" id="1.10.287.130">
    <property type="match status" value="1"/>
</dbReference>
<dbReference type="GO" id="GO:0016301">
    <property type="term" value="F:kinase activity"/>
    <property type="evidence" value="ECO:0007669"/>
    <property type="project" value="UniProtKB-KW"/>
</dbReference>
<keyword evidence="3" id="KW-0597">Phosphoprotein</keyword>
<protein>
    <recommendedName>
        <fullName evidence="2">histidine kinase</fullName>
        <ecNumber evidence="2">2.7.13.3</ecNumber>
    </recommendedName>
</protein>
<evidence type="ECO:0000256" key="6">
    <source>
        <dbReference type="ARBA" id="ARBA00022777"/>
    </source>
</evidence>
<dbReference type="InterPro" id="IPR013656">
    <property type="entry name" value="PAS_4"/>
</dbReference>
<gene>
    <name evidence="12" type="ORF">H6G97_48070</name>
</gene>
<dbReference type="CDD" id="cd00082">
    <property type="entry name" value="HisKA"/>
    <property type="match status" value="1"/>
</dbReference>
<dbReference type="InterPro" id="IPR004358">
    <property type="entry name" value="Sig_transdc_His_kin-like_C"/>
</dbReference>
<reference evidence="12 13" key="1">
    <citation type="journal article" date="2020" name="ISME J.">
        <title>Comparative genomics reveals insights into cyanobacterial evolution and habitat adaptation.</title>
        <authorList>
            <person name="Chen M.Y."/>
            <person name="Teng W.K."/>
            <person name="Zhao L."/>
            <person name="Hu C.X."/>
            <person name="Zhou Y.K."/>
            <person name="Han B.P."/>
            <person name="Song L.R."/>
            <person name="Shu W.S."/>
        </authorList>
    </citation>
    <scope>NUCLEOTIDE SEQUENCE [LARGE SCALE GENOMIC DNA]</scope>
    <source>
        <strain evidence="12 13">FACHB-838</strain>
    </source>
</reference>
<evidence type="ECO:0000256" key="9">
    <source>
        <dbReference type="SAM" id="Coils"/>
    </source>
</evidence>
<feature type="domain" description="PAC" evidence="11">
    <location>
        <begin position="69"/>
        <end position="125"/>
    </location>
</feature>
<comment type="caution">
    <text evidence="12">The sequence shown here is derived from an EMBL/GenBank/DDBJ whole genome shotgun (WGS) entry which is preliminary data.</text>
</comment>
<evidence type="ECO:0000256" key="1">
    <source>
        <dbReference type="ARBA" id="ARBA00000085"/>
    </source>
</evidence>
<evidence type="ECO:0000256" key="2">
    <source>
        <dbReference type="ARBA" id="ARBA00012438"/>
    </source>
</evidence>
<accession>A0ABR8E7X1</accession>
<keyword evidence="8" id="KW-0902">Two-component regulatory system</keyword>
<dbReference type="PANTHER" id="PTHR43065">
    <property type="entry name" value="SENSOR HISTIDINE KINASE"/>
    <property type="match status" value="1"/>
</dbReference>
<dbReference type="SMART" id="SM00387">
    <property type="entry name" value="HATPase_c"/>
    <property type="match status" value="1"/>
</dbReference>
<dbReference type="EC" id="2.7.13.3" evidence="2"/>
<feature type="domain" description="Histidine kinase" evidence="10">
    <location>
        <begin position="159"/>
        <end position="414"/>
    </location>
</feature>
<dbReference type="Proteomes" id="UP000623440">
    <property type="component" value="Unassembled WGS sequence"/>
</dbReference>
<evidence type="ECO:0000256" key="8">
    <source>
        <dbReference type="ARBA" id="ARBA00023012"/>
    </source>
</evidence>
<dbReference type="PROSITE" id="PS50113">
    <property type="entry name" value="PAC"/>
    <property type="match status" value="1"/>
</dbReference>
<dbReference type="InterPro" id="IPR000700">
    <property type="entry name" value="PAS-assoc_C"/>
</dbReference>
<keyword evidence="4" id="KW-0808">Transferase</keyword>